<comment type="caution">
    <text evidence="7">The sequence shown here is derived from an EMBL/GenBank/DDBJ whole genome shotgun (WGS) entry which is preliminary data.</text>
</comment>
<dbReference type="SUPFAM" id="SSF54001">
    <property type="entry name" value="Cysteine proteinases"/>
    <property type="match status" value="1"/>
</dbReference>
<dbReference type="AlphaFoldDB" id="A0A843XKV0"/>
<dbReference type="Gene3D" id="3.40.395.10">
    <property type="entry name" value="Adenoviral Proteinase, Chain A"/>
    <property type="match status" value="1"/>
</dbReference>
<gene>
    <name evidence="7" type="ORF">Taro_052833</name>
</gene>
<dbReference type="PANTHER" id="PTHR12606">
    <property type="entry name" value="SENTRIN/SUMO-SPECIFIC PROTEASE"/>
    <property type="match status" value="1"/>
</dbReference>
<proteinExistence type="inferred from homology"/>
<dbReference type="InterPro" id="IPR003653">
    <property type="entry name" value="Peptidase_C48_C"/>
</dbReference>
<feature type="non-terminal residue" evidence="7">
    <location>
        <position position="1"/>
    </location>
</feature>
<evidence type="ECO:0000256" key="5">
    <source>
        <dbReference type="SAM" id="MobiDB-lite"/>
    </source>
</evidence>
<evidence type="ECO:0000256" key="4">
    <source>
        <dbReference type="ARBA" id="ARBA00022807"/>
    </source>
</evidence>
<dbReference type="GO" id="GO:0016926">
    <property type="term" value="P:protein desumoylation"/>
    <property type="evidence" value="ECO:0007669"/>
    <property type="project" value="TreeGrafter"/>
</dbReference>
<sequence length="217" mass="26136">KKKKKKEDQRKRKEEEDEQRKKKEQEEDQRKKKDEEDEQRKKKEEDEAESMRKGGGRRRKEDEAASDIPIIIVPTSFSWDEDKTTTRVIYEISCSTALWKDTRISSHLMTSGSYCSRGRANRSDDKSKEQHFDYAFRKLDRAPNEFDLLFSPMHVGTNHWALLVIHIKEKEFHVYDSLRNKFRRDIPQYVEELKRYLKGKHVDTEKWPLRYPDPCLQ</sequence>
<dbReference type="Pfam" id="PF02902">
    <property type="entry name" value="Peptidase_C48"/>
    <property type="match status" value="1"/>
</dbReference>
<comment type="similarity">
    <text evidence="1">Belongs to the peptidase C48 family.</text>
</comment>
<keyword evidence="2" id="KW-0645">Protease</keyword>
<dbReference type="InterPro" id="IPR038765">
    <property type="entry name" value="Papain-like_cys_pep_sf"/>
</dbReference>
<name>A0A843XKV0_COLES</name>
<reference evidence="7" key="1">
    <citation type="submission" date="2017-07" db="EMBL/GenBank/DDBJ databases">
        <title>Taro Niue Genome Assembly and Annotation.</title>
        <authorList>
            <person name="Atibalentja N."/>
            <person name="Keating K."/>
            <person name="Fields C.J."/>
        </authorList>
    </citation>
    <scope>NUCLEOTIDE SEQUENCE</scope>
    <source>
        <strain evidence="7">Niue_2</strain>
        <tissue evidence="7">Leaf</tissue>
    </source>
</reference>
<dbReference type="EMBL" id="NMUH01009235">
    <property type="protein sequence ID" value="MQM19821.1"/>
    <property type="molecule type" value="Genomic_DNA"/>
</dbReference>
<feature type="region of interest" description="Disordered" evidence="5">
    <location>
        <begin position="1"/>
        <end position="63"/>
    </location>
</feature>
<accession>A0A843XKV0</accession>
<keyword evidence="3" id="KW-0378">Hydrolase</keyword>
<evidence type="ECO:0000313" key="8">
    <source>
        <dbReference type="Proteomes" id="UP000652761"/>
    </source>
</evidence>
<keyword evidence="4" id="KW-0788">Thiol protease</keyword>
<dbReference type="OrthoDB" id="693742at2759"/>
<protein>
    <recommendedName>
        <fullName evidence="6">Ubiquitin-like protease family profile domain-containing protein</fullName>
    </recommendedName>
</protein>
<feature type="domain" description="Ubiquitin-like protease family profile" evidence="6">
    <location>
        <begin position="133"/>
        <end position="204"/>
    </location>
</feature>
<feature type="compositionally biased region" description="Basic and acidic residues" evidence="5">
    <location>
        <begin position="1"/>
        <end position="52"/>
    </location>
</feature>
<evidence type="ECO:0000256" key="1">
    <source>
        <dbReference type="ARBA" id="ARBA00005234"/>
    </source>
</evidence>
<evidence type="ECO:0000256" key="2">
    <source>
        <dbReference type="ARBA" id="ARBA00022670"/>
    </source>
</evidence>
<keyword evidence="8" id="KW-1185">Reference proteome</keyword>
<organism evidence="7 8">
    <name type="scientific">Colocasia esculenta</name>
    <name type="common">Wild taro</name>
    <name type="synonym">Arum esculentum</name>
    <dbReference type="NCBI Taxonomy" id="4460"/>
    <lineage>
        <taxon>Eukaryota</taxon>
        <taxon>Viridiplantae</taxon>
        <taxon>Streptophyta</taxon>
        <taxon>Embryophyta</taxon>
        <taxon>Tracheophyta</taxon>
        <taxon>Spermatophyta</taxon>
        <taxon>Magnoliopsida</taxon>
        <taxon>Liliopsida</taxon>
        <taxon>Araceae</taxon>
        <taxon>Aroideae</taxon>
        <taxon>Colocasieae</taxon>
        <taxon>Colocasia</taxon>
    </lineage>
</organism>
<dbReference type="GO" id="GO:0005634">
    <property type="term" value="C:nucleus"/>
    <property type="evidence" value="ECO:0007669"/>
    <property type="project" value="TreeGrafter"/>
</dbReference>
<evidence type="ECO:0000256" key="3">
    <source>
        <dbReference type="ARBA" id="ARBA00022801"/>
    </source>
</evidence>
<evidence type="ECO:0000313" key="7">
    <source>
        <dbReference type="EMBL" id="MQM19821.1"/>
    </source>
</evidence>
<dbReference type="Proteomes" id="UP000652761">
    <property type="component" value="Unassembled WGS sequence"/>
</dbReference>
<dbReference type="GO" id="GO:0016929">
    <property type="term" value="F:deSUMOylase activity"/>
    <property type="evidence" value="ECO:0007669"/>
    <property type="project" value="TreeGrafter"/>
</dbReference>
<dbReference type="PANTHER" id="PTHR12606:SF1">
    <property type="entry name" value="UBIQUITIN-LIKE-SPECIFIC PROTEASE 1A"/>
    <property type="match status" value="1"/>
</dbReference>
<dbReference type="GO" id="GO:0006508">
    <property type="term" value="P:proteolysis"/>
    <property type="evidence" value="ECO:0007669"/>
    <property type="project" value="UniProtKB-KW"/>
</dbReference>
<evidence type="ECO:0000259" key="6">
    <source>
        <dbReference type="Pfam" id="PF02902"/>
    </source>
</evidence>